<gene>
    <name evidence="3" type="ORF">LACBIDRAFT_293820</name>
</gene>
<dbReference type="OrthoDB" id="21418at2759"/>
<feature type="compositionally biased region" description="Polar residues" evidence="1">
    <location>
        <begin position="602"/>
        <end position="611"/>
    </location>
</feature>
<dbReference type="PANTHER" id="PTHR38645:SF1">
    <property type="entry name" value="YALI0F12243P"/>
    <property type="match status" value="1"/>
</dbReference>
<evidence type="ECO:0000256" key="1">
    <source>
        <dbReference type="SAM" id="MobiDB-lite"/>
    </source>
</evidence>
<keyword evidence="2" id="KW-0812">Transmembrane</keyword>
<dbReference type="GeneID" id="6075618"/>
<accession>B0D6Z0</accession>
<keyword evidence="2" id="KW-1133">Transmembrane helix</keyword>
<feature type="transmembrane region" description="Helical" evidence="2">
    <location>
        <begin position="417"/>
        <end position="444"/>
    </location>
</feature>
<dbReference type="PANTHER" id="PTHR38645">
    <property type="entry name" value="CHROMOSOME 9, WHOLE GENOME SHOTGUN SEQUENCE"/>
    <property type="match status" value="1"/>
</dbReference>
<name>B0D6Z0_LACBS</name>
<dbReference type="Proteomes" id="UP000001194">
    <property type="component" value="Unassembled WGS sequence"/>
</dbReference>
<keyword evidence="2" id="KW-0472">Membrane</keyword>
<feature type="compositionally biased region" description="Low complexity" evidence="1">
    <location>
        <begin position="628"/>
        <end position="654"/>
    </location>
</feature>
<feature type="region of interest" description="Disordered" evidence="1">
    <location>
        <begin position="714"/>
        <end position="777"/>
    </location>
</feature>
<keyword evidence="4" id="KW-1185">Reference proteome</keyword>
<feature type="region of interest" description="Disordered" evidence="1">
    <location>
        <begin position="561"/>
        <end position="697"/>
    </location>
</feature>
<feature type="compositionally biased region" description="Polar residues" evidence="1">
    <location>
        <begin position="670"/>
        <end position="686"/>
    </location>
</feature>
<dbReference type="RefSeq" id="XP_001879908.1">
    <property type="nucleotide sequence ID" value="XM_001879873.1"/>
</dbReference>
<dbReference type="KEGG" id="lbc:LACBIDRAFT_293820"/>
<feature type="transmembrane region" description="Helical" evidence="2">
    <location>
        <begin position="56"/>
        <end position="79"/>
    </location>
</feature>
<proteinExistence type="predicted"/>
<dbReference type="EMBL" id="DS547099">
    <property type="protein sequence ID" value="EDR09559.1"/>
    <property type="molecule type" value="Genomic_DNA"/>
</dbReference>
<evidence type="ECO:0000256" key="2">
    <source>
        <dbReference type="SAM" id="Phobius"/>
    </source>
</evidence>
<feature type="compositionally biased region" description="Low complexity" evidence="1">
    <location>
        <begin position="581"/>
        <end position="595"/>
    </location>
</feature>
<evidence type="ECO:0000313" key="3">
    <source>
        <dbReference type="EMBL" id="EDR09559.1"/>
    </source>
</evidence>
<dbReference type="InParanoid" id="B0D6Z0"/>
<evidence type="ECO:0000313" key="4">
    <source>
        <dbReference type="Proteomes" id="UP000001194"/>
    </source>
</evidence>
<reference evidence="3" key="1">
    <citation type="journal article" date="2008" name="Nature">
        <title>The genome of Laccaria bicolor provides insights into mycorrhizal symbiosis.</title>
        <authorList>
            <person name="Martin F."/>
            <person name="Aerts A."/>
            <person name="Ahren D."/>
            <person name="Brun A."/>
            <person name="Danchin E.G.J."/>
            <person name="Duchaussoy F."/>
            <person name="Gibon J."/>
            <person name="Kohler A."/>
            <person name="Lindquist E."/>
            <person name="Pereda V."/>
            <person name="Salamov A."/>
            <person name="Shapiro H.J."/>
            <person name="Wuyts J."/>
            <person name="Blaudez D."/>
            <person name="Buee M."/>
            <person name="Brokstein P."/>
            <person name="Canbaeck B."/>
            <person name="Cohen D."/>
            <person name="Courty P.E."/>
            <person name="Coutinho P.M."/>
            <person name="Delaruelle C."/>
            <person name="Detter J.C."/>
            <person name="Deveau A."/>
            <person name="DiFazio S."/>
            <person name="Duplessis S."/>
            <person name="Fraissinet-Tachet L."/>
            <person name="Lucic E."/>
            <person name="Frey-Klett P."/>
            <person name="Fourrey C."/>
            <person name="Feussner I."/>
            <person name="Gay G."/>
            <person name="Grimwood J."/>
            <person name="Hoegger P.J."/>
            <person name="Jain P."/>
            <person name="Kilaru S."/>
            <person name="Labbe J."/>
            <person name="Lin Y.C."/>
            <person name="Legue V."/>
            <person name="Le Tacon F."/>
            <person name="Marmeisse R."/>
            <person name="Melayah D."/>
            <person name="Montanini B."/>
            <person name="Muratet M."/>
            <person name="Nehls U."/>
            <person name="Niculita-Hirzel H."/>
            <person name="Oudot-Le Secq M.P."/>
            <person name="Peter M."/>
            <person name="Quesneville H."/>
            <person name="Rajashekar B."/>
            <person name="Reich M."/>
            <person name="Rouhier N."/>
            <person name="Schmutz J."/>
            <person name="Yin T."/>
            <person name="Chalot M."/>
            <person name="Henrissat B."/>
            <person name="Kuees U."/>
            <person name="Lucas S."/>
            <person name="Van de Peer Y."/>
            <person name="Podila G.K."/>
            <person name="Polle A."/>
            <person name="Pukkila P.J."/>
            <person name="Richardson P.M."/>
            <person name="Rouze P."/>
            <person name="Sanders I.R."/>
            <person name="Stajich J.E."/>
            <person name="Tunlid A."/>
            <person name="Tuskan G."/>
            <person name="Grigoriev I.V."/>
        </authorList>
    </citation>
    <scope>NUCLEOTIDE SEQUENCE [LARGE SCALE GENOMIC DNA]</scope>
</reference>
<sequence length="802" mass="87609">MEEEICYKNRPWLGFDLAAWRDAFCLHSSATVPASKRQLRECLRRPPRSRHFRWKWFPYFAFGGGFIALVVIIVVNIALTGYETVTVFRSDYGTRQTHWYDRFRTKDPAPLCDTRVFNVGDTLTTNYTLFAWTLESITVANAGTSGLAYNGSTLTDCDVSSLFMTGDLRSWTMNFVVLISCSKNKEYDITATTRFSISSLPGSYSPLLGKARSLEAGGQGDKRAIIIDWLIRVANTDLANRVRTAFQNSGETSYVVASLQIDFHHCPLSLGPKASCGIKPPTYLLSSSTLVYPDGTLSEYSAYSPIDDTNQVNIDDDIAGPLNNIIRIIHAAARVDLGIDSPNNLILHSEVANASLVTTFPTTDLNPTNDTSASLLLDWINPTSVIKPYIPVNVSGPAELEVVYLCRLQHRKAAGQLFISVLVATLSMFSSGWALFLSVATIIAKRQDTTVPRRSRLMESLNLNTLVSSLPTAQQNAEKELLNNFKAAALSITTLYRSSRQNSKRAYNAGYAAACQDMLNFIQQGVSAGGVTGPSDEMEGGGMTIGRVMDWTEARLDAIKAREEEEDEEEEKEKERERIRPTATPTSAPTTNLAAKPDARKATTSGTSASTERPKPSSLPTPHSPTARSIPLPSERSSPSPPSTTTTLRPTQRPTKSKPSTTKGDPPNPSASQVPPFNLISESHPPTSQPFPDTPIAIGAGAKRRHAMMMILDSGSTPVSIGGSSMPPPSPSGPGNINGVYSGSPNHTAGFGMNRRRTRSTRSLTHQAHQQSQNQNINMIQVASEAMDIEEDGRERKRVARR</sequence>
<dbReference type="AlphaFoldDB" id="B0D6Z0"/>
<protein>
    <submittedName>
        <fullName evidence="3">Predicted protein</fullName>
    </submittedName>
</protein>
<organism evidence="4">
    <name type="scientific">Laccaria bicolor (strain S238N-H82 / ATCC MYA-4686)</name>
    <name type="common">Bicoloured deceiver</name>
    <name type="synonym">Laccaria laccata var. bicolor</name>
    <dbReference type="NCBI Taxonomy" id="486041"/>
    <lineage>
        <taxon>Eukaryota</taxon>
        <taxon>Fungi</taxon>
        <taxon>Dikarya</taxon>
        <taxon>Basidiomycota</taxon>
        <taxon>Agaricomycotina</taxon>
        <taxon>Agaricomycetes</taxon>
        <taxon>Agaricomycetidae</taxon>
        <taxon>Agaricales</taxon>
        <taxon>Agaricineae</taxon>
        <taxon>Hydnangiaceae</taxon>
        <taxon>Laccaria</taxon>
    </lineage>
</organism>
<dbReference type="HOGENOM" id="CLU_350915_0_0_1"/>